<keyword evidence="4 6" id="KW-1133">Transmembrane helix</keyword>
<dbReference type="AlphaFoldDB" id="A0A375I5K9"/>
<keyword evidence="2" id="KW-1003">Cell membrane</keyword>
<dbReference type="OrthoDB" id="9808136at2"/>
<dbReference type="InterPro" id="IPR001851">
    <property type="entry name" value="ABC_transp_permease"/>
</dbReference>
<sequence>MTELRIEGTHSRAKGLLSRVNLGQYIIYLAFAVTFILFAVALDDRGFLTSGNLMNILRQSAIVGVIAVGMTFVIADAEIDLSVGSVAGLVSVVTAMAISHWGILAGIVAGLMVGMLIGLVNGSLVAFVKIPSFLVTLAMMGIAFGLAQWVTDSAPQPILKQGYNMAFGSGDIGPVPGLVIWFLIIAGCGAFVLKKTRFGRHVISVGANPTASIYTGISVVRTKFLVMLISSVVAALGGMLYAGRLQSGRYQWGQGDEMNAIAAVILGGTALAGGRGSVLGTVFGALFMGLINNGLILAGLSSPQQQVVRGIIIILAVALGSKK</sequence>
<keyword evidence="8" id="KW-1185">Reference proteome</keyword>
<name>A0A375I5K9_9ACTN</name>
<dbReference type="GO" id="GO:0005886">
    <property type="term" value="C:plasma membrane"/>
    <property type="evidence" value="ECO:0007669"/>
    <property type="project" value="UniProtKB-SubCell"/>
</dbReference>
<dbReference type="PANTHER" id="PTHR32196">
    <property type="entry name" value="ABC TRANSPORTER PERMEASE PROTEIN YPHD-RELATED-RELATED"/>
    <property type="match status" value="1"/>
</dbReference>
<feature type="transmembrane region" description="Helical" evidence="6">
    <location>
        <begin position="171"/>
        <end position="193"/>
    </location>
</feature>
<protein>
    <submittedName>
        <fullName evidence="7">Branched-chain amino acid transport system / permease component</fullName>
    </submittedName>
</protein>
<dbReference type="CDD" id="cd06579">
    <property type="entry name" value="TM_PBP1_transp_AraH_like"/>
    <property type="match status" value="1"/>
</dbReference>
<dbReference type="GO" id="GO:0022857">
    <property type="term" value="F:transmembrane transporter activity"/>
    <property type="evidence" value="ECO:0007669"/>
    <property type="project" value="InterPro"/>
</dbReference>
<feature type="transmembrane region" description="Helical" evidence="6">
    <location>
        <begin position="87"/>
        <end position="120"/>
    </location>
</feature>
<keyword evidence="5 6" id="KW-0472">Membrane</keyword>
<feature type="transmembrane region" description="Helical" evidence="6">
    <location>
        <begin position="132"/>
        <end position="151"/>
    </location>
</feature>
<feature type="transmembrane region" description="Helical" evidence="6">
    <location>
        <begin position="281"/>
        <end position="300"/>
    </location>
</feature>
<dbReference type="Pfam" id="PF02653">
    <property type="entry name" value="BPD_transp_2"/>
    <property type="match status" value="1"/>
</dbReference>
<organism evidence="7 8">
    <name type="scientific">Propionibacterium ruminifibrarum</name>
    <dbReference type="NCBI Taxonomy" id="1962131"/>
    <lineage>
        <taxon>Bacteria</taxon>
        <taxon>Bacillati</taxon>
        <taxon>Actinomycetota</taxon>
        <taxon>Actinomycetes</taxon>
        <taxon>Propionibacteriales</taxon>
        <taxon>Propionibacteriaceae</taxon>
        <taxon>Propionibacterium</taxon>
    </lineage>
</organism>
<evidence type="ECO:0000256" key="1">
    <source>
        <dbReference type="ARBA" id="ARBA00004651"/>
    </source>
</evidence>
<evidence type="ECO:0000313" key="7">
    <source>
        <dbReference type="EMBL" id="SPF69112.1"/>
    </source>
</evidence>
<feature type="transmembrane region" description="Helical" evidence="6">
    <location>
        <begin position="224"/>
        <end position="243"/>
    </location>
</feature>
<comment type="subcellular location">
    <subcellularLocation>
        <location evidence="1">Cell membrane</location>
        <topology evidence="1">Multi-pass membrane protein</topology>
    </subcellularLocation>
</comment>
<evidence type="ECO:0000256" key="3">
    <source>
        <dbReference type="ARBA" id="ARBA00022692"/>
    </source>
</evidence>
<feature type="transmembrane region" description="Helical" evidence="6">
    <location>
        <begin position="56"/>
        <end position="75"/>
    </location>
</feature>
<reference evidence="8" key="1">
    <citation type="submission" date="2018-02" db="EMBL/GenBank/DDBJ databases">
        <authorList>
            <person name="Hornung B."/>
        </authorList>
    </citation>
    <scope>NUCLEOTIDE SEQUENCE [LARGE SCALE GENOMIC DNA]</scope>
</reference>
<evidence type="ECO:0000256" key="4">
    <source>
        <dbReference type="ARBA" id="ARBA00022989"/>
    </source>
</evidence>
<proteinExistence type="predicted"/>
<gene>
    <name evidence="7" type="ORF">PROPJV5_2073</name>
</gene>
<dbReference type="Proteomes" id="UP000265962">
    <property type="component" value="Unassembled WGS sequence"/>
</dbReference>
<evidence type="ECO:0000313" key="8">
    <source>
        <dbReference type="Proteomes" id="UP000265962"/>
    </source>
</evidence>
<accession>A0A375I5K9</accession>
<evidence type="ECO:0000256" key="6">
    <source>
        <dbReference type="SAM" id="Phobius"/>
    </source>
</evidence>
<evidence type="ECO:0000256" key="5">
    <source>
        <dbReference type="ARBA" id="ARBA00023136"/>
    </source>
</evidence>
<keyword evidence="3 6" id="KW-0812">Transmembrane</keyword>
<dbReference type="RefSeq" id="WP_119716226.1">
    <property type="nucleotide sequence ID" value="NZ_OMOH01000009.1"/>
</dbReference>
<dbReference type="EMBL" id="OMOH01000009">
    <property type="protein sequence ID" value="SPF69112.1"/>
    <property type="molecule type" value="Genomic_DNA"/>
</dbReference>
<evidence type="ECO:0000256" key="2">
    <source>
        <dbReference type="ARBA" id="ARBA00022475"/>
    </source>
</evidence>
<dbReference type="PANTHER" id="PTHR32196:SF72">
    <property type="entry name" value="RIBOSE IMPORT PERMEASE PROTEIN RBSC"/>
    <property type="match status" value="1"/>
</dbReference>
<feature type="transmembrane region" description="Helical" evidence="6">
    <location>
        <begin position="25"/>
        <end position="44"/>
    </location>
</feature>